<feature type="non-terminal residue" evidence="1">
    <location>
        <position position="51"/>
    </location>
</feature>
<keyword evidence="2" id="KW-1185">Reference proteome</keyword>
<comment type="caution">
    <text evidence="1">The sequence shown here is derived from an EMBL/GenBank/DDBJ whole genome shotgun (WGS) entry which is preliminary data.</text>
</comment>
<dbReference type="Proteomes" id="UP000702209">
    <property type="component" value="Unassembled WGS sequence"/>
</dbReference>
<name>A0ABS0D3K2_9NOCA</name>
<proteinExistence type="predicted"/>
<gene>
    <name evidence="1" type="ORF">IU459_38010</name>
</gene>
<dbReference type="Gene3D" id="1.10.10.60">
    <property type="entry name" value="Homeodomain-like"/>
    <property type="match status" value="1"/>
</dbReference>
<reference evidence="1 2" key="1">
    <citation type="submission" date="2020-10" db="EMBL/GenBank/DDBJ databases">
        <title>Identification of Nocardia species via Next-generation sequencing and recognition of intraspecies genetic diversity.</title>
        <authorList>
            <person name="Li P."/>
            <person name="Li P."/>
            <person name="Lu B."/>
        </authorList>
    </citation>
    <scope>NUCLEOTIDE SEQUENCE [LARGE SCALE GENOMIC DNA]</scope>
    <source>
        <strain evidence="1 2">BJ06-0157</strain>
    </source>
</reference>
<dbReference type="EMBL" id="JADLQX010000332">
    <property type="protein sequence ID" value="MBF6303236.1"/>
    <property type="molecule type" value="Genomic_DNA"/>
</dbReference>
<evidence type="ECO:0000313" key="2">
    <source>
        <dbReference type="Proteomes" id="UP000702209"/>
    </source>
</evidence>
<organism evidence="1 2">
    <name type="scientific">Nocardia amamiensis</name>
    <dbReference type="NCBI Taxonomy" id="404578"/>
    <lineage>
        <taxon>Bacteria</taxon>
        <taxon>Bacillati</taxon>
        <taxon>Actinomycetota</taxon>
        <taxon>Actinomycetes</taxon>
        <taxon>Mycobacteriales</taxon>
        <taxon>Nocardiaceae</taxon>
        <taxon>Nocardia</taxon>
    </lineage>
</organism>
<sequence length="51" mass="5888">MSWGVNEGALTTWVARDRQQRDGAAGDQLSESEREELLRLRRENAELAMER</sequence>
<evidence type="ECO:0000313" key="1">
    <source>
        <dbReference type="EMBL" id="MBF6303236.1"/>
    </source>
</evidence>
<protein>
    <submittedName>
        <fullName evidence="1">IS3 family transposase</fullName>
    </submittedName>
</protein>
<accession>A0ABS0D3K2</accession>